<comment type="similarity">
    <text evidence="1">Belongs to the SorC transcriptional regulatory family.</text>
</comment>
<dbReference type="Pfam" id="PF04198">
    <property type="entry name" value="Sugar-bind"/>
    <property type="match status" value="1"/>
</dbReference>
<evidence type="ECO:0000259" key="5">
    <source>
        <dbReference type="Pfam" id="PF04198"/>
    </source>
</evidence>
<organism evidence="6 7">
    <name type="scientific">Labrys miyagiensis</name>
    <dbReference type="NCBI Taxonomy" id="346912"/>
    <lineage>
        <taxon>Bacteria</taxon>
        <taxon>Pseudomonadati</taxon>
        <taxon>Pseudomonadota</taxon>
        <taxon>Alphaproteobacteria</taxon>
        <taxon>Hyphomicrobiales</taxon>
        <taxon>Xanthobacteraceae</taxon>
        <taxon>Labrys</taxon>
    </lineage>
</organism>
<accession>A0ABQ6CN52</accession>
<dbReference type="Gene3D" id="1.10.10.10">
    <property type="entry name" value="Winged helix-like DNA-binding domain superfamily/Winged helix DNA-binding domain"/>
    <property type="match status" value="1"/>
</dbReference>
<dbReference type="InterPro" id="IPR037171">
    <property type="entry name" value="NagB/RpiA_transferase-like"/>
</dbReference>
<dbReference type="RefSeq" id="WP_284314791.1">
    <property type="nucleotide sequence ID" value="NZ_BSPC01000054.1"/>
</dbReference>
<name>A0ABQ6CN52_9HYPH</name>
<comment type="caution">
    <text evidence="6">The sequence shown here is derived from an EMBL/GenBank/DDBJ whole genome shotgun (WGS) entry which is preliminary data.</text>
</comment>
<dbReference type="PANTHER" id="PTHR34294">
    <property type="entry name" value="TRANSCRIPTIONAL REGULATOR-RELATED"/>
    <property type="match status" value="1"/>
</dbReference>
<sequence length="332" mass="35986">MSVTNLDQDVQFRTLSGEQRELLMIQVAKRYYELDMTMGELAKELNLTRWQASRLLTDAREAGIVRIEIVPRAPRSPDIEARLQRRYSLKEAVVVPHSGEEDEALLLESVAQAAARMLAGLGKVPLIGVSWGRTMSAVAHRLPPFWNEGVEVVLLNGAMNIRSPSIRTNNVAELFARSANGTATLLPVPAILGHAATRVALEQDPTIASVLELARRAPVICFGLGTISPDSVLVQSGFVTEAETAALKAKGAVGDILSRYVDAYGNIVDAGIDARTIGLDLRLCRERKFSIGVAAGKSKQAITLACLRAGYINVLVTDEQTARFLLDEAHHG</sequence>
<dbReference type="InterPro" id="IPR007324">
    <property type="entry name" value="Sugar-bd_dom_put"/>
</dbReference>
<dbReference type="InterPro" id="IPR051054">
    <property type="entry name" value="SorC_transcr_regulators"/>
</dbReference>
<evidence type="ECO:0000313" key="6">
    <source>
        <dbReference type="EMBL" id="GLS21791.1"/>
    </source>
</evidence>
<evidence type="ECO:0000256" key="4">
    <source>
        <dbReference type="ARBA" id="ARBA00023163"/>
    </source>
</evidence>
<evidence type="ECO:0000256" key="2">
    <source>
        <dbReference type="ARBA" id="ARBA00023015"/>
    </source>
</evidence>
<proteinExistence type="inferred from homology"/>
<keyword evidence="7" id="KW-1185">Reference proteome</keyword>
<keyword evidence="4" id="KW-0804">Transcription</keyword>
<protein>
    <submittedName>
        <fullName evidence="6">Transcriptional regulator</fullName>
    </submittedName>
</protein>
<keyword evidence="2" id="KW-0805">Transcription regulation</keyword>
<dbReference type="Gene3D" id="3.40.50.1360">
    <property type="match status" value="1"/>
</dbReference>
<dbReference type="EMBL" id="BSPC01000054">
    <property type="protein sequence ID" value="GLS21791.1"/>
    <property type="molecule type" value="Genomic_DNA"/>
</dbReference>
<reference evidence="7" key="1">
    <citation type="journal article" date="2019" name="Int. J. Syst. Evol. Microbiol.">
        <title>The Global Catalogue of Microorganisms (GCM) 10K type strain sequencing project: providing services to taxonomists for standard genome sequencing and annotation.</title>
        <authorList>
            <consortium name="The Broad Institute Genomics Platform"/>
            <consortium name="The Broad Institute Genome Sequencing Center for Infectious Disease"/>
            <person name="Wu L."/>
            <person name="Ma J."/>
        </authorList>
    </citation>
    <scope>NUCLEOTIDE SEQUENCE [LARGE SCALE GENOMIC DNA]</scope>
    <source>
        <strain evidence="7">NBRC 101365</strain>
    </source>
</reference>
<gene>
    <name evidence="6" type="ORF">GCM10007874_48080</name>
</gene>
<keyword evidence="3" id="KW-0238">DNA-binding</keyword>
<feature type="domain" description="Sugar-binding" evidence="5">
    <location>
        <begin position="77"/>
        <end position="326"/>
    </location>
</feature>
<dbReference type="InterPro" id="IPR036388">
    <property type="entry name" value="WH-like_DNA-bd_sf"/>
</dbReference>
<dbReference type="PANTHER" id="PTHR34294:SF1">
    <property type="entry name" value="TRANSCRIPTIONAL REGULATOR LSRR"/>
    <property type="match status" value="1"/>
</dbReference>
<dbReference type="SUPFAM" id="SSF100950">
    <property type="entry name" value="NagB/RpiA/CoA transferase-like"/>
    <property type="match status" value="1"/>
</dbReference>
<evidence type="ECO:0000313" key="7">
    <source>
        <dbReference type="Proteomes" id="UP001156882"/>
    </source>
</evidence>
<evidence type="ECO:0000256" key="3">
    <source>
        <dbReference type="ARBA" id="ARBA00023125"/>
    </source>
</evidence>
<evidence type="ECO:0000256" key="1">
    <source>
        <dbReference type="ARBA" id="ARBA00010466"/>
    </source>
</evidence>
<dbReference type="Proteomes" id="UP001156882">
    <property type="component" value="Unassembled WGS sequence"/>
</dbReference>